<evidence type="ECO:0000313" key="3">
    <source>
        <dbReference type="Proteomes" id="UP001157974"/>
    </source>
</evidence>
<organism evidence="2 3">
    <name type="scientific">Rhodosorus marinus</name>
    <dbReference type="NCBI Taxonomy" id="101924"/>
    <lineage>
        <taxon>Eukaryota</taxon>
        <taxon>Rhodophyta</taxon>
        <taxon>Stylonematophyceae</taxon>
        <taxon>Stylonematales</taxon>
        <taxon>Stylonemataceae</taxon>
        <taxon>Rhodosorus</taxon>
    </lineage>
</organism>
<proteinExistence type="predicted"/>
<dbReference type="InterPro" id="IPR011047">
    <property type="entry name" value="Quinoprotein_ADH-like_sf"/>
</dbReference>
<dbReference type="SUPFAM" id="SSF50998">
    <property type="entry name" value="Quinoprotein alcohol dehydrogenase-like"/>
    <property type="match status" value="1"/>
</dbReference>
<evidence type="ECO:0000256" key="1">
    <source>
        <dbReference type="SAM" id="SignalP"/>
    </source>
</evidence>
<keyword evidence="3" id="KW-1185">Reference proteome</keyword>
<accession>A0AAV8UEU4</accession>
<evidence type="ECO:0008006" key="4">
    <source>
        <dbReference type="Google" id="ProtNLM"/>
    </source>
</evidence>
<gene>
    <name evidence="2" type="ORF">NDN08_004871</name>
</gene>
<sequence>MIRLSILFCALVLGAVFFTLCTAGEKISSTITFNYGNARDDPRTPLFLSNIFPLETGSFGVVGTNGNVGVGCEYFEITRGSYDVSRRKVLSPNESQCQVATRTMNGDIVIAGTRSYSGDDAVVQRFDSHRDLIWDHPFDFQEDDFPTGVIELSDGSIVVAEGRILKLDADGNRLWRNFLAPAQYYRERGGGIAEVEDFNIISSVNSAGDVFVHKISKSGMLLWRKKLTTAESQCYQSPTTAPVYGADGNYFVGCSRSTHHTIYKLSKGGQILWKNTVMGTSSTSLYSMLAGEDGGVVLGASSIIKLDADGNIEWELSSQLHRGRMERTPYGYSVRTGDGFQEIVPGIKPLDTYTPSGSIVALKSSAAGLFLSTDYSSKQVHADSEVARFAAQWMMVGESMSGSLFSLRSMVNGKMATLIKDGAEVVLNASTWYKPASRNTRLKFRLRNLRAGEVAVQSARFGFGYLRPKKISEQGKIIASTSMEKDRKMKVYLASGPIPLSGTDIILRASASNRLMEITEESYFLRANKVVLPSKIKAFLFKVLHVGSGRVALQSKLTGKLLQVDVVTGRVAATGSIDRRSDETEFFMEIGDRGYVNLLSPIQALGMACLAVDQGGKVTVSGQRGSRACQIFAAPKF</sequence>
<name>A0AAV8UEU4_9RHOD</name>
<dbReference type="Gene3D" id="2.40.128.630">
    <property type="match status" value="1"/>
</dbReference>
<dbReference type="Proteomes" id="UP001157974">
    <property type="component" value="Unassembled WGS sequence"/>
</dbReference>
<feature type="signal peptide" evidence="1">
    <location>
        <begin position="1"/>
        <end position="23"/>
    </location>
</feature>
<keyword evidence="1" id="KW-0732">Signal</keyword>
<reference evidence="2 3" key="1">
    <citation type="journal article" date="2023" name="Nat. Commun.">
        <title>Origin of minicircular mitochondrial genomes in red algae.</title>
        <authorList>
            <person name="Lee Y."/>
            <person name="Cho C.H."/>
            <person name="Lee Y.M."/>
            <person name="Park S.I."/>
            <person name="Yang J.H."/>
            <person name="West J.A."/>
            <person name="Bhattacharya D."/>
            <person name="Yoon H.S."/>
        </authorList>
    </citation>
    <scope>NUCLEOTIDE SEQUENCE [LARGE SCALE GENOMIC DNA]</scope>
    <source>
        <strain evidence="2 3">CCMP1338</strain>
        <tissue evidence="2">Whole cell</tissue>
    </source>
</reference>
<comment type="caution">
    <text evidence="2">The sequence shown here is derived from an EMBL/GenBank/DDBJ whole genome shotgun (WGS) entry which is preliminary data.</text>
</comment>
<dbReference type="AlphaFoldDB" id="A0AAV8UEU4"/>
<dbReference type="EMBL" id="JAMWBK010000012">
    <property type="protein sequence ID" value="KAJ8901009.1"/>
    <property type="molecule type" value="Genomic_DNA"/>
</dbReference>
<evidence type="ECO:0000313" key="2">
    <source>
        <dbReference type="EMBL" id="KAJ8901009.1"/>
    </source>
</evidence>
<feature type="chain" id="PRO_5043642238" description="ER membrane protein complex subunit 1" evidence="1">
    <location>
        <begin position="24"/>
        <end position="637"/>
    </location>
</feature>
<dbReference type="PANTHER" id="PTHR42754:SF1">
    <property type="entry name" value="LIPOPROTEIN"/>
    <property type="match status" value="1"/>
</dbReference>
<dbReference type="PANTHER" id="PTHR42754">
    <property type="entry name" value="ENDOGLUCANASE"/>
    <property type="match status" value="1"/>
</dbReference>
<protein>
    <recommendedName>
        <fullName evidence="4">ER membrane protein complex subunit 1</fullName>
    </recommendedName>
</protein>